<keyword evidence="1" id="KW-1133">Transmembrane helix</keyword>
<dbReference type="RefSeq" id="WP_311349887.1">
    <property type="nucleotide sequence ID" value="NZ_JAVRHR010000001.1"/>
</dbReference>
<organism evidence="3 4">
    <name type="scientific">Croceitalea rosinachiae</name>
    <dbReference type="NCBI Taxonomy" id="3075596"/>
    <lineage>
        <taxon>Bacteria</taxon>
        <taxon>Pseudomonadati</taxon>
        <taxon>Bacteroidota</taxon>
        <taxon>Flavobacteriia</taxon>
        <taxon>Flavobacteriales</taxon>
        <taxon>Flavobacteriaceae</taxon>
        <taxon>Croceitalea</taxon>
    </lineage>
</organism>
<dbReference type="SMART" id="SM00850">
    <property type="entry name" value="LytTR"/>
    <property type="match status" value="1"/>
</dbReference>
<accession>A0ABU3ABM9</accession>
<feature type="transmembrane region" description="Helical" evidence="1">
    <location>
        <begin position="21"/>
        <end position="38"/>
    </location>
</feature>
<reference evidence="3 4" key="1">
    <citation type="submission" date="2023-09" db="EMBL/GenBank/DDBJ databases">
        <authorList>
            <person name="Rey-Velasco X."/>
        </authorList>
    </citation>
    <scope>NUCLEOTIDE SEQUENCE [LARGE SCALE GENOMIC DNA]</scope>
    <source>
        <strain evidence="3 4">F388</strain>
    </source>
</reference>
<keyword evidence="3" id="KW-0238">DNA-binding</keyword>
<evidence type="ECO:0000313" key="3">
    <source>
        <dbReference type="EMBL" id="MDT0606331.1"/>
    </source>
</evidence>
<gene>
    <name evidence="3" type="ORF">RM706_04795</name>
</gene>
<keyword evidence="4" id="KW-1185">Reference proteome</keyword>
<evidence type="ECO:0000313" key="4">
    <source>
        <dbReference type="Proteomes" id="UP001255246"/>
    </source>
</evidence>
<dbReference type="PROSITE" id="PS50930">
    <property type="entry name" value="HTH_LYTTR"/>
    <property type="match status" value="1"/>
</dbReference>
<proteinExistence type="predicted"/>
<feature type="transmembrane region" description="Helical" evidence="1">
    <location>
        <begin position="50"/>
        <end position="70"/>
    </location>
</feature>
<feature type="domain" description="HTH LytTR-type" evidence="2">
    <location>
        <begin position="164"/>
        <end position="273"/>
    </location>
</feature>
<evidence type="ECO:0000256" key="1">
    <source>
        <dbReference type="SAM" id="Phobius"/>
    </source>
</evidence>
<evidence type="ECO:0000259" key="2">
    <source>
        <dbReference type="PROSITE" id="PS50930"/>
    </source>
</evidence>
<feature type="transmembrane region" description="Helical" evidence="1">
    <location>
        <begin position="123"/>
        <end position="148"/>
    </location>
</feature>
<keyword evidence="1" id="KW-0812">Transmembrane</keyword>
<name>A0ABU3ABM9_9FLAO</name>
<keyword evidence="1" id="KW-0472">Membrane</keyword>
<dbReference type="Proteomes" id="UP001255246">
    <property type="component" value="Unassembled WGS sequence"/>
</dbReference>
<dbReference type="InterPro" id="IPR007492">
    <property type="entry name" value="LytTR_DNA-bd_dom"/>
</dbReference>
<dbReference type="Gene3D" id="2.40.50.1020">
    <property type="entry name" value="LytTr DNA-binding domain"/>
    <property type="match status" value="1"/>
</dbReference>
<dbReference type="EMBL" id="JAVRHR010000001">
    <property type="protein sequence ID" value="MDT0606331.1"/>
    <property type="molecule type" value="Genomic_DNA"/>
</dbReference>
<sequence>MNVSKLLKVPFPAPKRSLKKFLFIWLLGIGGSLFIFLFNPFEIARQAGELSTNLLLLSLGGVFAVSIIVMEWGIPWLSPNLFKKWNIGKALLWYTLVFLFAGTINFIYKSYLAGFRDFTLQEWVFVLARTLAIGGTVAFFIVGIYQLLNRNKLTRLVSGEEFNFTASDGKSYRLNLNQILYLSSDDNYVDIHYMDDNVRKKLIVRASLKYMETQLVNPISPIQRCHRRFLINIGQVAIQKATSRSMLLELMGQPDRIPVSAQYVKDIKAKIVH</sequence>
<feature type="transmembrane region" description="Helical" evidence="1">
    <location>
        <begin position="91"/>
        <end position="111"/>
    </location>
</feature>
<dbReference type="GO" id="GO:0003677">
    <property type="term" value="F:DNA binding"/>
    <property type="evidence" value="ECO:0007669"/>
    <property type="project" value="UniProtKB-KW"/>
</dbReference>
<comment type="caution">
    <text evidence="3">The sequence shown here is derived from an EMBL/GenBank/DDBJ whole genome shotgun (WGS) entry which is preliminary data.</text>
</comment>
<dbReference type="Pfam" id="PF04397">
    <property type="entry name" value="LytTR"/>
    <property type="match status" value="1"/>
</dbReference>
<protein>
    <submittedName>
        <fullName evidence="3">LytTR family DNA-binding domain-containing protein</fullName>
    </submittedName>
</protein>